<dbReference type="AlphaFoldDB" id="Q2W152"/>
<keyword evidence="2" id="KW-1185">Reference proteome</keyword>
<evidence type="ECO:0000313" key="2">
    <source>
        <dbReference type="Proteomes" id="UP000007058"/>
    </source>
</evidence>
<dbReference type="RefSeq" id="WP_011385977.1">
    <property type="nucleotide sequence ID" value="NC_007626.1"/>
</dbReference>
<sequence length="129" mass="14233">MPKPMDTMEHDNEGCVDRQVLFEGAVLAVLARVVESGMRTDLAASEYLTRFPIGSDEHHILADMIICVSDGLRLILTAAESEANTRIILDDVTRAWRDTPSRRRLSVRSGATRIQACIGNLRRAIAAIS</sequence>
<gene>
    <name evidence="1" type="ordered locus">amb3619</name>
</gene>
<reference evidence="1 2" key="1">
    <citation type="journal article" date="2005" name="DNA Res.">
        <title>Complete genome sequence of the facultative anaerobic magnetotactic bacterium Magnetospirillum sp. strain AMB-1.</title>
        <authorList>
            <person name="Matsunaga T."/>
            <person name="Okamura Y."/>
            <person name="Fukuda Y."/>
            <person name="Wahyudi A.T."/>
            <person name="Murase Y."/>
            <person name="Takeyama H."/>
        </authorList>
    </citation>
    <scope>NUCLEOTIDE SEQUENCE [LARGE SCALE GENOMIC DNA]</scope>
    <source>
        <strain evidence="2">ATCC 700264 / AMB-1</strain>
    </source>
</reference>
<name>Q2W152_PARM1</name>
<proteinExistence type="predicted"/>
<dbReference type="KEGG" id="mag:amb3619"/>
<dbReference type="Proteomes" id="UP000007058">
    <property type="component" value="Chromosome"/>
</dbReference>
<evidence type="ECO:0000313" key="1">
    <source>
        <dbReference type="EMBL" id="BAE52423.1"/>
    </source>
</evidence>
<dbReference type="EMBL" id="AP007255">
    <property type="protein sequence ID" value="BAE52423.1"/>
    <property type="molecule type" value="Genomic_DNA"/>
</dbReference>
<protein>
    <submittedName>
        <fullName evidence="1">Uncharacterized protein</fullName>
    </submittedName>
</protein>
<dbReference type="HOGENOM" id="CLU_1946217_0_0_5"/>
<organism evidence="1 2">
    <name type="scientific">Paramagnetospirillum magneticum (strain ATCC 700264 / AMB-1)</name>
    <name type="common">Magnetospirillum magneticum</name>
    <dbReference type="NCBI Taxonomy" id="342108"/>
    <lineage>
        <taxon>Bacteria</taxon>
        <taxon>Pseudomonadati</taxon>
        <taxon>Pseudomonadota</taxon>
        <taxon>Alphaproteobacteria</taxon>
        <taxon>Rhodospirillales</taxon>
        <taxon>Magnetospirillaceae</taxon>
        <taxon>Paramagnetospirillum</taxon>
    </lineage>
</organism>
<accession>Q2W152</accession>